<evidence type="ECO:0000256" key="11">
    <source>
        <dbReference type="ARBA" id="ARBA00023136"/>
    </source>
</evidence>
<evidence type="ECO:0000256" key="5">
    <source>
        <dbReference type="ARBA" id="ARBA00022553"/>
    </source>
</evidence>
<dbReference type="GO" id="GO:0000155">
    <property type="term" value="F:phosphorelay sensor kinase activity"/>
    <property type="evidence" value="ECO:0007669"/>
    <property type="project" value="InterPro"/>
</dbReference>
<dbReference type="Pfam" id="PF02518">
    <property type="entry name" value="HATPase_c"/>
    <property type="match status" value="1"/>
</dbReference>
<keyword evidence="7" id="KW-0547">Nucleotide-binding</keyword>
<evidence type="ECO:0000313" key="15">
    <source>
        <dbReference type="Proteomes" id="UP000245622"/>
    </source>
</evidence>
<feature type="domain" description="Histidine kinase" evidence="13">
    <location>
        <begin position="549"/>
        <end position="768"/>
    </location>
</feature>
<dbReference type="InterPro" id="IPR000014">
    <property type="entry name" value="PAS"/>
</dbReference>
<evidence type="ECO:0000256" key="1">
    <source>
        <dbReference type="ARBA" id="ARBA00000085"/>
    </source>
</evidence>
<dbReference type="InterPro" id="IPR003594">
    <property type="entry name" value="HATPase_dom"/>
</dbReference>
<dbReference type="Gene3D" id="3.30.565.10">
    <property type="entry name" value="Histidine kinase-like ATPase, C-terminal domain"/>
    <property type="match status" value="1"/>
</dbReference>
<proteinExistence type="predicted"/>
<accession>A0A1V1I2L6</accession>
<keyword evidence="8 14" id="KW-0418">Kinase</keyword>
<evidence type="ECO:0000256" key="2">
    <source>
        <dbReference type="ARBA" id="ARBA00004236"/>
    </source>
</evidence>
<dbReference type="InterPro" id="IPR005467">
    <property type="entry name" value="His_kinase_dom"/>
</dbReference>
<evidence type="ECO:0000256" key="12">
    <source>
        <dbReference type="SAM" id="Phobius"/>
    </source>
</evidence>
<feature type="transmembrane region" description="Helical" evidence="12">
    <location>
        <begin position="46"/>
        <end position="63"/>
    </location>
</feature>
<evidence type="ECO:0000256" key="8">
    <source>
        <dbReference type="ARBA" id="ARBA00022777"/>
    </source>
</evidence>
<keyword evidence="10" id="KW-0902">Two-component regulatory system</keyword>
<dbReference type="EC" id="2.7.13.3" evidence="3"/>
<evidence type="ECO:0000256" key="7">
    <source>
        <dbReference type="ARBA" id="ARBA00022741"/>
    </source>
</evidence>
<feature type="transmembrane region" description="Helical" evidence="12">
    <location>
        <begin position="21"/>
        <end position="40"/>
    </location>
</feature>
<evidence type="ECO:0000256" key="9">
    <source>
        <dbReference type="ARBA" id="ARBA00022840"/>
    </source>
</evidence>
<gene>
    <name evidence="14" type="ORF">CRIB_1885</name>
</gene>
<dbReference type="InterPro" id="IPR004358">
    <property type="entry name" value="Sig_transdc_His_kin-like_C"/>
</dbReference>
<dbReference type="PANTHER" id="PTHR43711">
    <property type="entry name" value="TWO-COMPONENT HISTIDINE KINASE"/>
    <property type="match status" value="1"/>
</dbReference>
<dbReference type="InterPro" id="IPR003661">
    <property type="entry name" value="HisK_dim/P_dom"/>
</dbReference>
<dbReference type="GO" id="GO:0005886">
    <property type="term" value="C:plasma membrane"/>
    <property type="evidence" value="ECO:0007669"/>
    <property type="project" value="UniProtKB-SubCell"/>
</dbReference>
<evidence type="ECO:0000313" key="14">
    <source>
        <dbReference type="EMBL" id="CED94491.1"/>
    </source>
</evidence>
<dbReference type="Gene3D" id="3.30.450.20">
    <property type="entry name" value="PAS domain"/>
    <property type="match status" value="1"/>
</dbReference>
<keyword evidence="4" id="KW-1003">Cell membrane</keyword>
<dbReference type="PANTHER" id="PTHR43711:SF26">
    <property type="entry name" value="SENSOR HISTIDINE KINASE RCSC"/>
    <property type="match status" value="1"/>
</dbReference>
<dbReference type="FunFam" id="3.30.565.10:FF:000023">
    <property type="entry name" value="PAS domain-containing sensor histidine kinase"/>
    <property type="match status" value="1"/>
</dbReference>
<reference evidence="14 15" key="1">
    <citation type="submission" date="2014-04" db="EMBL/GenBank/DDBJ databases">
        <authorList>
            <person name="Hornung B.V."/>
        </authorList>
    </citation>
    <scope>NUCLEOTIDE SEQUENCE [LARGE SCALE GENOMIC DNA]</scope>
    <source>
        <strain evidence="14 15">CRIB</strain>
    </source>
</reference>
<dbReference type="InterPro" id="IPR036890">
    <property type="entry name" value="HATPase_C_sf"/>
</dbReference>
<evidence type="ECO:0000256" key="3">
    <source>
        <dbReference type="ARBA" id="ARBA00012438"/>
    </source>
</evidence>
<keyword evidence="12" id="KW-0812">Transmembrane</keyword>
<protein>
    <recommendedName>
        <fullName evidence="3">histidine kinase</fullName>
        <ecNumber evidence="3">2.7.13.3</ecNumber>
    </recommendedName>
</protein>
<dbReference type="PROSITE" id="PS50109">
    <property type="entry name" value="HIS_KIN"/>
    <property type="match status" value="1"/>
</dbReference>
<dbReference type="SUPFAM" id="SSF55785">
    <property type="entry name" value="PYP-like sensor domain (PAS domain)"/>
    <property type="match status" value="1"/>
</dbReference>
<dbReference type="InterPro" id="IPR036097">
    <property type="entry name" value="HisK_dim/P_sf"/>
</dbReference>
<evidence type="ECO:0000256" key="4">
    <source>
        <dbReference type="ARBA" id="ARBA00022475"/>
    </source>
</evidence>
<evidence type="ECO:0000256" key="10">
    <source>
        <dbReference type="ARBA" id="ARBA00023012"/>
    </source>
</evidence>
<dbReference type="EMBL" id="LN555523">
    <property type="protein sequence ID" value="CED94491.1"/>
    <property type="molecule type" value="Genomic_DNA"/>
</dbReference>
<dbReference type="SMART" id="SM00091">
    <property type="entry name" value="PAS"/>
    <property type="match status" value="3"/>
</dbReference>
<dbReference type="InterPro" id="IPR035965">
    <property type="entry name" value="PAS-like_dom_sf"/>
</dbReference>
<keyword evidence="6 14" id="KW-0808">Transferase</keyword>
<keyword evidence="5" id="KW-0597">Phosphoprotein</keyword>
<dbReference type="SUPFAM" id="SSF55874">
    <property type="entry name" value="ATPase domain of HSP90 chaperone/DNA topoisomerase II/histidine kinase"/>
    <property type="match status" value="1"/>
</dbReference>
<evidence type="ECO:0000256" key="6">
    <source>
        <dbReference type="ARBA" id="ARBA00022679"/>
    </source>
</evidence>
<sequence>MKKRLVIDIMNLYKYKEIIENINIIVIFSIPIISLVLYTLNKRKMMLLEFMIYIGELIIYIYLNSYVIIGNINLVSMILILKFTIILIIKEKLKINNFLHKSILILGLLYICNIKAEHSILINIILNIIILKYSVIDYIKVFNKELLDNKYNLNKKKSYIKEIKNKIKSEKEFQKNYKDEILGVSKKINKSIEESDIPIFILDINKEFIYSNESFNKLIEDYENKENRIDISKYLQFKFPKYQNLIDEIKKIATESRESFNIKSYDKKIYRLECTIDTIDEKSVIICILKDITQTTLIQNKLEESEKMYKNLMNVLNEGVIIHDSKNIKYINDKGLEILDINISKKEISIGDIKNIVSKKFRERFLSNIQLVISKKEEKITNKIELINGRIVELVTTNIKLNDEDLLISIVIDITELETTIMNIEQSEKTYKLLIQTLPEGIVIVNPMTNKHIYRNEASIRMLKTIGLDKLNESIKTYLKEENYGEFRRFTIDKLNNIDISLAIVKREEEGTLIVVFRMLDYEFKSMKLEKELNRMKEKNKFKTEFLSNVAYDIKKPINTIFETNNNLIENKVKYNSENINNHTRLVKQNCYRLIKLLNNIEYVSRIDNGTCTLELRKCDIVKLLENIVKISREYTDRKGIDISFKSEINKKILVLDTEKVEKIILNILSNAIKFTDTDGKIDINLYMENEQVCISIKDTGIGIPKDKIEVIFENFEQIDTTLSRGCEGTGMGLSVVKKLANLNNININVESELNKGSEFKIILPNNILSKNIKLQDKFTQNEKIEIEFSDIYLNLTS</sequence>
<dbReference type="KEGG" id="ril:CRIB_1885"/>
<keyword evidence="9" id="KW-0067">ATP-binding</keyword>
<name>A0A1V1I2L6_9FIRM</name>
<feature type="transmembrane region" description="Helical" evidence="12">
    <location>
        <begin position="70"/>
        <end position="89"/>
    </location>
</feature>
<dbReference type="Gene3D" id="1.10.287.130">
    <property type="match status" value="1"/>
</dbReference>
<keyword evidence="12" id="KW-1133">Transmembrane helix</keyword>
<keyword evidence="15" id="KW-1185">Reference proteome</keyword>
<dbReference type="InterPro" id="IPR050736">
    <property type="entry name" value="Sensor_HK_Regulatory"/>
</dbReference>
<keyword evidence="11 12" id="KW-0472">Membrane</keyword>
<dbReference type="SUPFAM" id="SSF47384">
    <property type="entry name" value="Homodimeric domain of signal transducing histidine kinase"/>
    <property type="match status" value="1"/>
</dbReference>
<dbReference type="Pfam" id="PF13188">
    <property type="entry name" value="PAS_8"/>
    <property type="match status" value="1"/>
</dbReference>
<organism evidence="14 15">
    <name type="scientific">Romboutsia ilealis</name>
    <dbReference type="NCBI Taxonomy" id="1115758"/>
    <lineage>
        <taxon>Bacteria</taxon>
        <taxon>Bacillati</taxon>
        <taxon>Bacillota</taxon>
        <taxon>Clostridia</taxon>
        <taxon>Peptostreptococcales</taxon>
        <taxon>Peptostreptococcaceae</taxon>
        <taxon>Romboutsia</taxon>
    </lineage>
</organism>
<dbReference type="AlphaFoldDB" id="A0A1V1I2L6"/>
<dbReference type="GO" id="GO:0005524">
    <property type="term" value="F:ATP binding"/>
    <property type="evidence" value="ECO:0007669"/>
    <property type="project" value="UniProtKB-KW"/>
</dbReference>
<dbReference type="PRINTS" id="PR00344">
    <property type="entry name" value="BCTRLSENSOR"/>
</dbReference>
<dbReference type="SMART" id="SM00387">
    <property type="entry name" value="HATPase_c"/>
    <property type="match status" value="1"/>
</dbReference>
<comment type="catalytic activity">
    <reaction evidence="1">
        <text>ATP + protein L-histidine = ADP + protein N-phospho-L-histidine.</text>
        <dbReference type="EC" id="2.7.13.3"/>
    </reaction>
</comment>
<evidence type="ECO:0000259" key="13">
    <source>
        <dbReference type="PROSITE" id="PS50109"/>
    </source>
</evidence>
<comment type="subcellular location">
    <subcellularLocation>
        <location evidence="2">Cell membrane</location>
    </subcellularLocation>
</comment>
<dbReference type="Proteomes" id="UP000245622">
    <property type="component" value="Chromosome 1"/>
</dbReference>
<dbReference type="CDD" id="cd00082">
    <property type="entry name" value="HisKA"/>
    <property type="match status" value="1"/>
</dbReference>